<accession>A0ACC1KBB7</accession>
<protein>
    <submittedName>
        <fullName evidence="1">Uncharacterized protein</fullName>
    </submittedName>
</protein>
<evidence type="ECO:0000313" key="2">
    <source>
        <dbReference type="Proteomes" id="UP001140066"/>
    </source>
</evidence>
<reference evidence="1" key="1">
    <citation type="submission" date="2022-07" db="EMBL/GenBank/DDBJ databases">
        <title>Phylogenomic reconstructions and comparative analyses of Kickxellomycotina fungi.</title>
        <authorList>
            <person name="Reynolds N.K."/>
            <person name="Stajich J.E."/>
            <person name="Barry K."/>
            <person name="Grigoriev I.V."/>
            <person name="Crous P."/>
            <person name="Smith M.E."/>
        </authorList>
    </citation>
    <scope>NUCLEOTIDE SEQUENCE</scope>
    <source>
        <strain evidence="1">BCRC 34191</strain>
    </source>
</reference>
<dbReference type="Proteomes" id="UP001140066">
    <property type="component" value="Unassembled WGS sequence"/>
</dbReference>
<evidence type="ECO:0000313" key="1">
    <source>
        <dbReference type="EMBL" id="KAJ2780777.1"/>
    </source>
</evidence>
<keyword evidence="2" id="KW-1185">Reference proteome</keyword>
<gene>
    <name evidence="1" type="ORF">GGI18_003789</name>
</gene>
<name>A0ACC1KBB7_9FUNG</name>
<comment type="caution">
    <text evidence="1">The sequence shown here is derived from an EMBL/GenBank/DDBJ whole genome shotgun (WGS) entry which is preliminary data.</text>
</comment>
<organism evidence="1 2">
    <name type="scientific">Coemansia linderi</name>
    <dbReference type="NCBI Taxonomy" id="2663919"/>
    <lineage>
        <taxon>Eukaryota</taxon>
        <taxon>Fungi</taxon>
        <taxon>Fungi incertae sedis</taxon>
        <taxon>Zoopagomycota</taxon>
        <taxon>Kickxellomycotina</taxon>
        <taxon>Kickxellomycetes</taxon>
        <taxon>Kickxellales</taxon>
        <taxon>Kickxellaceae</taxon>
        <taxon>Coemansia</taxon>
    </lineage>
</organism>
<dbReference type="EMBL" id="JANBUK010001460">
    <property type="protein sequence ID" value="KAJ2780777.1"/>
    <property type="molecule type" value="Genomic_DNA"/>
</dbReference>
<feature type="non-terminal residue" evidence="1">
    <location>
        <position position="61"/>
    </location>
</feature>
<proteinExistence type="predicted"/>
<sequence>MVSNLDGLITDNCPAVWAHSRPPSNMLGIAEDLTNEVQQALEDDRQGRHGDRNEELQGLAQ</sequence>